<dbReference type="GeneID" id="54468198"/>
<evidence type="ECO:0000313" key="3">
    <source>
        <dbReference type="EMBL" id="KAF2810688.1"/>
    </source>
</evidence>
<proteinExistence type="predicted"/>
<name>A0A6A6YQ84_9PEZI</name>
<dbReference type="EMBL" id="MU003699">
    <property type="protein sequence ID" value="KAF2810688.1"/>
    <property type="molecule type" value="Genomic_DNA"/>
</dbReference>
<gene>
    <name evidence="3 5" type="ORF">BDZ99DRAFT_561009</name>
</gene>
<dbReference type="Proteomes" id="UP000504636">
    <property type="component" value="Unplaced"/>
</dbReference>
<dbReference type="Gene3D" id="3.60.130.10">
    <property type="entry name" value="Clavaminate synthase-like"/>
    <property type="match status" value="1"/>
</dbReference>
<dbReference type="OrthoDB" id="272271at2759"/>
<protein>
    <submittedName>
        <fullName evidence="3 5">Clavaminate synthase-like protein</fullName>
    </submittedName>
</protein>
<dbReference type="InterPro" id="IPR050411">
    <property type="entry name" value="AlphaKG_dependent_hydroxylases"/>
</dbReference>
<dbReference type="InterPro" id="IPR003819">
    <property type="entry name" value="TauD/TfdA-like"/>
</dbReference>
<organism evidence="3">
    <name type="scientific">Mytilinidion resinicola</name>
    <dbReference type="NCBI Taxonomy" id="574789"/>
    <lineage>
        <taxon>Eukaryota</taxon>
        <taxon>Fungi</taxon>
        <taxon>Dikarya</taxon>
        <taxon>Ascomycota</taxon>
        <taxon>Pezizomycotina</taxon>
        <taxon>Dothideomycetes</taxon>
        <taxon>Pleosporomycetidae</taxon>
        <taxon>Mytilinidiales</taxon>
        <taxon>Mytilinidiaceae</taxon>
        <taxon>Mytilinidion</taxon>
    </lineage>
</organism>
<evidence type="ECO:0000313" key="4">
    <source>
        <dbReference type="Proteomes" id="UP000504636"/>
    </source>
</evidence>
<reference evidence="3 5" key="1">
    <citation type="journal article" date="2020" name="Stud. Mycol.">
        <title>101 Dothideomycetes genomes: a test case for predicting lifestyles and emergence of pathogens.</title>
        <authorList>
            <person name="Haridas S."/>
            <person name="Albert R."/>
            <person name="Binder M."/>
            <person name="Bloem J."/>
            <person name="Labutti K."/>
            <person name="Salamov A."/>
            <person name="Andreopoulos B."/>
            <person name="Baker S."/>
            <person name="Barry K."/>
            <person name="Bills G."/>
            <person name="Bluhm B."/>
            <person name="Cannon C."/>
            <person name="Castanera R."/>
            <person name="Culley D."/>
            <person name="Daum C."/>
            <person name="Ezra D."/>
            <person name="Gonzalez J."/>
            <person name="Henrissat B."/>
            <person name="Kuo A."/>
            <person name="Liang C."/>
            <person name="Lipzen A."/>
            <person name="Lutzoni F."/>
            <person name="Magnuson J."/>
            <person name="Mondo S."/>
            <person name="Nolan M."/>
            <person name="Ohm R."/>
            <person name="Pangilinan J."/>
            <person name="Park H.-J."/>
            <person name="Ramirez L."/>
            <person name="Alfaro M."/>
            <person name="Sun H."/>
            <person name="Tritt A."/>
            <person name="Yoshinaga Y."/>
            <person name="Zwiers L.-H."/>
            <person name="Turgeon B."/>
            <person name="Goodwin S."/>
            <person name="Spatafora J."/>
            <person name="Crous P."/>
            <person name="Grigoriev I."/>
        </authorList>
    </citation>
    <scope>NUCLEOTIDE SEQUENCE</scope>
    <source>
        <strain evidence="3 5">CBS 304.34</strain>
    </source>
</reference>
<dbReference type="GO" id="GO:0016491">
    <property type="term" value="F:oxidoreductase activity"/>
    <property type="evidence" value="ECO:0007669"/>
    <property type="project" value="UniProtKB-KW"/>
</dbReference>
<evidence type="ECO:0000313" key="5">
    <source>
        <dbReference type="RefSeq" id="XP_033577652.1"/>
    </source>
</evidence>
<dbReference type="InterPro" id="IPR042098">
    <property type="entry name" value="TauD-like_sf"/>
</dbReference>
<dbReference type="Pfam" id="PF02668">
    <property type="entry name" value="TauD"/>
    <property type="match status" value="1"/>
</dbReference>
<dbReference type="PANTHER" id="PTHR10696:SF54">
    <property type="entry name" value="FAMILY OXIDOREDUCTASE, PUTATIVE (AFU_ORTHOLOGUE AFUA_4G13850)-RELATED"/>
    <property type="match status" value="1"/>
</dbReference>
<dbReference type="PANTHER" id="PTHR10696">
    <property type="entry name" value="GAMMA-BUTYROBETAINE HYDROXYLASE-RELATED"/>
    <property type="match status" value="1"/>
</dbReference>
<dbReference type="SUPFAM" id="SSF51197">
    <property type="entry name" value="Clavaminate synthase-like"/>
    <property type="match status" value="1"/>
</dbReference>
<sequence length="394" mass="44441">MAPHAEEPFLDLSGYTPSSETIAELKRKLRICHARSFPTASWVTPETHLVDSHEIVRAEEYPILQLSLEDLRELEDAFSFFNSTALPLNQLQAEHFPLPTLSRRIHQHRVLLPTTQPYFIIRGLKPQWFSKYKNIVIFTGLASHVGTKRALAPGDPNVLHHVTNMKSSGENEKETYRGPANRSTALPFHTDYGSILSFYVLSKAASGGDIYLADIDDISRQIAASRPDVLSTLRQSFLNINAKEEGACDERPLLFTLPSGRIAVQASRSRLFGTTCRPRPKSLPPLSQHQVEAINALHAAGQAVAKRLELRSGDMLFFNNLKMMHARDAFIDGNEDENTSQRYLLRLILKDDRADAPWEIPPQLATTWDELYNHPDEDEAFAIHPELFSYKAAH</sequence>
<dbReference type="RefSeq" id="XP_033577652.1">
    <property type="nucleotide sequence ID" value="XM_033727305.1"/>
</dbReference>
<evidence type="ECO:0000259" key="2">
    <source>
        <dbReference type="Pfam" id="PF02668"/>
    </source>
</evidence>
<keyword evidence="1" id="KW-0560">Oxidoreductase</keyword>
<feature type="domain" description="TauD/TfdA-like" evidence="2">
    <location>
        <begin position="88"/>
        <end position="347"/>
    </location>
</feature>
<dbReference type="AlphaFoldDB" id="A0A6A6YQ84"/>
<evidence type="ECO:0000256" key="1">
    <source>
        <dbReference type="ARBA" id="ARBA00023002"/>
    </source>
</evidence>
<reference evidence="5" key="3">
    <citation type="submission" date="2025-04" db="UniProtKB">
        <authorList>
            <consortium name="RefSeq"/>
        </authorList>
    </citation>
    <scope>IDENTIFICATION</scope>
    <source>
        <strain evidence="5">CBS 304.34</strain>
    </source>
</reference>
<accession>A0A6A6YQ84</accession>
<keyword evidence="4" id="KW-1185">Reference proteome</keyword>
<reference evidence="5" key="2">
    <citation type="submission" date="2020-04" db="EMBL/GenBank/DDBJ databases">
        <authorList>
            <consortium name="NCBI Genome Project"/>
        </authorList>
    </citation>
    <scope>NUCLEOTIDE SEQUENCE</scope>
    <source>
        <strain evidence="5">CBS 304.34</strain>
    </source>
</reference>